<sequence>MDAVLIKENVYWVGVIDWNLRDFHGYSTSRGGTYNAYLIIDEKITLIDNVYAPFANEMISKIKSVIDPSKIDIIISNHSEPDHSGSIQEILKYATHAKIYASGPAGVRSMMGTYHDIEVLPVKTNETLNIGKRTLQFIQTPLVHWPDNMVTYSEYDKILFSNDMFGQHIASFNRYDDQYELCILIEELKKYYVNIVLPYGAQTQRALNAVKDLDIELICTSHGAILKKYIKEAIDAYQKMSTYQKENKAVVVYDTMWGSTEKMALEVAEAFEQSGIETLVRNVRKNPQSDLIYDLMDAKYIAVGSPTLNNNMMSSIASFFCYLRGLNPRDLNFVVFGSYGWGGQGVTHADRDLEEMGHHRLCKPIRIQYSPSDERRAELKEEIKKAIKEFQDKE</sequence>
<gene>
    <name evidence="2" type="ORF">MPAN_007990</name>
</gene>
<dbReference type="EMBL" id="AP024412">
    <property type="protein sequence ID" value="BCR35906.1"/>
    <property type="molecule type" value="Genomic_DNA"/>
</dbReference>
<dbReference type="SUPFAM" id="SSF56281">
    <property type="entry name" value="Metallo-hydrolase/oxidoreductase"/>
    <property type="match status" value="1"/>
</dbReference>
<dbReference type="PANTHER" id="PTHR43717:SF1">
    <property type="entry name" value="ANAEROBIC NITRIC OXIDE REDUCTASE FLAVORUBREDOXIN"/>
    <property type="match status" value="1"/>
</dbReference>
<dbReference type="CDD" id="cd07709">
    <property type="entry name" value="flavodiiron_proteins_MBL-fold"/>
    <property type="match status" value="1"/>
</dbReference>
<dbReference type="GO" id="GO:0046872">
    <property type="term" value="F:metal ion binding"/>
    <property type="evidence" value="ECO:0007669"/>
    <property type="project" value="InterPro"/>
</dbReference>
<dbReference type="SUPFAM" id="SSF52218">
    <property type="entry name" value="Flavoproteins"/>
    <property type="match status" value="1"/>
</dbReference>
<dbReference type="InterPro" id="IPR001279">
    <property type="entry name" value="Metallo-B-lactamas"/>
</dbReference>
<dbReference type="PROSITE" id="PS50902">
    <property type="entry name" value="FLAVODOXIN_LIKE"/>
    <property type="match status" value="1"/>
</dbReference>
<proteinExistence type="inferred from homology"/>
<dbReference type="InterPro" id="IPR008254">
    <property type="entry name" value="Flavodoxin/NO_synth"/>
</dbReference>
<dbReference type="AlphaFoldDB" id="A0A7U9TJL6"/>
<dbReference type="PIRSF" id="PIRSF005243">
    <property type="entry name" value="ROO"/>
    <property type="match status" value="1"/>
</dbReference>
<organism evidence="2 3">
    <name type="scientific">Mariniplasma anaerobium</name>
    <dbReference type="NCBI Taxonomy" id="2735436"/>
    <lineage>
        <taxon>Bacteria</taxon>
        <taxon>Bacillati</taxon>
        <taxon>Mycoplasmatota</taxon>
        <taxon>Mollicutes</taxon>
        <taxon>Acholeplasmatales</taxon>
        <taxon>Acholeplasmataceae</taxon>
        <taxon>Mariniplasma</taxon>
    </lineage>
</organism>
<comment type="similarity">
    <text evidence="1">In the N-terminal section; belongs to the zinc metallo-hydrolase group 3 family.</text>
</comment>
<reference evidence="2" key="1">
    <citation type="submission" date="2021-01" db="EMBL/GenBank/DDBJ databases">
        <title>Draft genome sequence of Acholeplasmataceae bacterium strain Mahy22.</title>
        <authorList>
            <person name="Watanabe M."/>
            <person name="Kojima H."/>
            <person name="Fukui M."/>
        </authorList>
    </citation>
    <scope>NUCLEOTIDE SEQUENCE</scope>
    <source>
        <strain evidence="2">Mahy22</strain>
    </source>
</reference>
<evidence type="ECO:0000313" key="2">
    <source>
        <dbReference type="EMBL" id="BCR35906.1"/>
    </source>
</evidence>
<accession>A0A7U9TJL6</accession>
<dbReference type="GO" id="GO:0009055">
    <property type="term" value="F:electron transfer activity"/>
    <property type="evidence" value="ECO:0007669"/>
    <property type="project" value="InterPro"/>
</dbReference>
<dbReference type="Pfam" id="PF19583">
    <property type="entry name" value="ODP"/>
    <property type="match status" value="1"/>
</dbReference>
<dbReference type="Pfam" id="PF00258">
    <property type="entry name" value="Flavodoxin_1"/>
    <property type="match status" value="1"/>
</dbReference>
<evidence type="ECO:0000313" key="3">
    <source>
        <dbReference type="Proteomes" id="UP000620133"/>
    </source>
</evidence>
<dbReference type="GO" id="GO:0016491">
    <property type="term" value="F:oxidoreductase activity"/>
    <property type="evidence" value="ECO:0007669"/>
    <property type="project" value="InterPro"/>
</dbReference>
<dbReference type="SMART" id="SM00849">
    <property type="entry name" value="Lactamase_B"/>
    <property type="match status" value="1"/>
</dbReference>
<keyword evidence="3" id="KW-1185">Reference proteome</keyword>
<dbReference type="InterPro" id="IPR016440">
    <property type="entry name" value="Rubredoxin-O_OxRdtase"/>
</dbReference>
<dbReference type="InterPro" id="IPR029039">
    <property type="entry name" value="Flavoprotein-like_sf"/>
</dbReference>
<dbReference type="KEGG" id="manr:MPAN_007990"/>
<dbReference type="InterPro" id="IPR045761">
    <property type="entry name" value="ODP_dom"/>
</dbReference>
<dbReference type="GO" id="GO:0010181">
    <property type="term" value="F:FMN binding"/>
    <property type="evidence" value="ECO:0007669"/>
    <property type="project" value="InterPro"/>
</dbReference>
<protein>
    <submittedName>
        <fullName evidence="2">MBL fold metallo-hydrolase</fullName>
    </submittedName>
</protein>
<dbReference type="Proteomes" id="UP000620133">
    <property type="component" value="Chromosome"/>
</dbReference>
<dbReference type="Gene3D" id="3.40.50.360">
    <property type="match status" value="1"/>
</dbReference>
<dbReference type="PANTHER" id="PTHR43717">
    <property type="entry name" value="ANAEROBIC NITRIC OXIDE REDUCTASE FLAVORUBREDOXIN"/>
    <property type="match status" value="1"/>
</dbReference>
<name>A0A7U9TJL6_9MOLU</name>
<dbReference type="RefSeq" id="WP_176238736.1">
    <property type="nucleotide sequence ID" value="NZ_AP024412.1"/>
</dbReference>
<dbReference type="Gene3D" id="3.60.15.10">
    <property type="entry name" value="Ribonuclease Z/Hydroxyacylglutathione hydrolase-like"/>
    <property type="match status" value="1"/>
</dbReference>
<dbReference type="InterPro" id="IPR036866">
    <property type="entry name" value="RibonucZ/Hydroxyglut_hydro"/>
</dbReference>
<evidence type="ECO:0000256" key="1">
    <source>
        <dbReference type="ARBA" id="ARBA00007121"/>
    </source>
</evidence>